<dbReference type="PANTHER" id="PTHR35335">
    <property type="entry name" value="UPF0716 PROTEIN FXSA"/>
    <property type="match status" value="1"/>
</dbReference>
<dbReference type="RefSeq" id="WP_182167488.1">
    <property type="nucleotide sequence ID" value="NZ_JACFXV010000064.1"/>
</dbReference>
<proteinExistence type="predicted"/>
<dbReference type="EMBL" id="JACFXV010000064">
    <property type="protein sequence ID" value="MBA5778806.1"/>
    <property type="molecule type" value="Genomic_DNA"/>
</dbReference>
<dbReference type="Pfam" id="PF04186">
    <property type="entry name" value="FxsA"/>
    <property type="match status" value="1"/>
</dbReference>
<gene>
    <name evidence="3" type="ORF">H2509_16900</name>
</gene>
<sequence length="171" mass="18252">MPIGLLILAALIGLPLIEIYVFVAVGSEIGALPTILLTVATAVAGTIMLRVQGISLLMRIRNEMEAGRVPADDLVHGALMVVAGILLLIPGFVTDAVGLLLFIPAVRSMIGKAIVERADITVVGGGGVRRPEKDVVDLDEGDWSRTNPDDEADRPSGKRARLSPWRDQQDR</sequence>
<organism evidence="3 4">
    <name type="scientific">Stappia albiluteola</name>
    <dbReference type="NCBI Taxonomy" id="2758565"/>
    <lineage>
        <taxon>Bacteria</taxon>
        <taxon>Pseudomonadati</taxon>
        <taxon>Pseudomonadota</taxon>
        <taxon>Alphaproteobacteria</taxon>
        <taxon>Hyphomicrobiales</taxon>
        <taxon>Stappiaceae</taxon>
        <taxon>Stappia</taxon>
    </lineage>
</organism>
<keyword evidence="2" id="KW-0812">Transmembrane</keyword>
<feature type="transmembrane region" description="Helical" evidence="2">
    <location>
        <begin position="6"/>
        <end position="23"/>
    </location>
</feature>
<keyword evidence="2" id="KW-1133">Transmembrane helix</keyword>
<comment type="caution">
    <text evidence="3">The sequence shown here is derived from an EMBL/GenBank/DDBJ whole genome shotgun (WGS) entry which is preliminary data.</text>
</comment>
<dbReference type="AlphaFoldDB" id="A0A839AIB5"/>
<keyword evidence="4" id="KW-1185">Reference proteome</keyword>
<name>A0A839AIB5_9HYPH</name>
<accession>A0A839AIB5</accession>
<feature type="transmembrane region" description="Helical" evidence="2">
    <location>
        <begin position="35"/>
        <end position="58"/>
    </location>
</feature>
<evidence type="ECO:0000256" key="2">
    <source>
        <dbReference type="SAM" id="Phobius"/>
    </source>
</evidence>
<protein>
    <submittedName>
        <fullName evidence="3">FxsA family protein</fullName>
    </submittedName>
</protein>
<feature type="region of interest" description="Disordered" evidence="1">
    <location>
        <begin position="132"/>
        <end position="171"/>
    </location>
</feature>
<keyword evidence="2" id="KW-0472">Membrane</keyword>
<dbReference type="InterPro" id="IPR007313">
    <property type="entry name" value="FxsA"/>
</dbReference>
<dbReference type="Proteomes" id="UP000541109">
    <property type="component" value="Unassembled WGS sequence"/>
</dbReference>
<evidence type="ECO:0000256" key="1">
    <source>
        <dbReference type="SAM" id="MobiDB-lite"/>
    </source>
</evidence>
<reference evidence="3 4" key="1">
    <citation type="submission" date="2020-07" db="EMBL/GenBank/DDBJ databases">
        <title>Stappia sp., F7233, whole genome shotgun sequencing project.</title>
        <authorList>
            <person name="Jiang S."/>
            <person name="Liu Z.W."/>
            <person name="Du Z.J."/>
        </authorList>
    </citation>
    <scope>NUCLEOTIDE SEQUENCE [LARGE SCALE GENOMIC DNA]</scope>
    <source>
        <strain evidence="3 4">F7233</strain>
    </source>
</reference>
<evidence type="ECO:0000313" key="3">
    <source>
        <dbReference type="EMBL" id="MBA5778806.1"/>
    </source>
</evidence>
<dbReference type="GO" id="GO:0016020">
    <property type="term" value="C:membrane"/>
    <property type="evidence" value="ECO:0007669"/>
    <property type="project" value="InterPro"/>
</dbReference>
<dbReference type="PANTHER" id="PTHR35335:SF1">
    <property type="entry name" value="UPF0716 PROTEIN FXSA"/>
    <property type="match status" value="1"/>
</dbReference>
<feature type="transmembrane region" description="Helical" evidence="2">
    <location>
        <begin position="78"/>
        <end position="103"/>
    </location>
</feature>
<evidence type="ECO:0000313" key="4">
    <source>
        <dbReference type="Proteomes" id="UP000541109"/>
    </source>
</evidence>
<dbReference type="NCBIfam" id="NF008528">
    <property type="entry name" value="PRK11463.1-2"/>
    <property type="match status" value="1"/>
</dbReference>